<gene>
    <name evidence="1" type="ORF">PAXRUDRAFT_46115</name>
</gene>
<dbReference type="OrthoDB" id="3159295at2759"/>
<proteinExistence type="predicted"/>
<protein>
    <submittedName>
        <fullName evidence="1">Unplaced genomic scaffold scaffold_342, whole genome shotgun sequence</fullName>
    </submittedName>
</protein>
<accession>A0A0D0D9H0</accession>
<evidence type="ECO:0000313" key="1">
    <source>
        <dbReference type="EMBL" id="KIK93697.1"/>
    </source>
</evidence>
<dbReference type="InParanoid" id="A0A0D0D9H0"/>
<feature type="non-terminal residue" evidence="1">
    <location>
        <position position="296"/>
    </location>
</feature>
<dbReference type="HOGENOM" id="CLU_754624_0_0_1"/>
<dbReference type="EMBL" id="KN825164">
    <property type="protein sequence ID" value="KIK93697.1"/>
    <property type="molecule type" value="Genomic_DNA"/>
</dbReference>
<reference evidence="2" key="2">
    <citation type="submission" date="2015-01" db="EMBL/GenBank/DDBJ databases">
        <title>Evolutionary Origins and Diversification of the Mycorrhizal Mutualists.</title>
        <authorList>
            <consortium name="DOE Joint Genome Institute"/>
            <consortium name="Mycorrhizal Genomics Consortium"/>
            <person name="Kohler A."/>
            <person name="Kuo A."/>
            <person name="Nagy L.G."/>
            <person name="Floudas D."/>
            <person name="Copeland A."/>
            <person name="Barry K.W."/>
            <person name="Cichocki N."/>
            <person name="Veneault-Fourrey C."/>
            <person name="LaButti K."/>
            <person name="Lindquist E.A."/>
            <person name="Lipzen A."/>
            <person name="Lundell T."/>
            <person name="Morin E."/>
            <person name="Murat C."/>
            <person name="Riley R."/>
            <person name="Ohm R."/>
            <person name="Sun H."/>
            <person name="Tunlid A."/>
            <person name="Henrissat B."/>
            <person name="Grigoriev I.V."/>
            <person name="Hibbett D.S."/>
            <person name="Martin F."/>
        </authorList>
    </citation>
    <scope>NUCLEOTIDE SEQUENCE [LARGE SCALE GENOMIC DNA]</scope>
    <source>
        <strain evidence="2">Ve08.2h10</strain>
    </source>
</reference>
<sequence length="296" mass="33122">WKKRNLPLELVEYIFELFFQRHSSFRSIAPFSNANSQFRNVALRRYMTSLRIDSARQLVSLERIHVSMLSRSEPCGSVGFDWTKSLTGKSGTLASAPWKPNLLGSLRILHVSFAADGRSTQKQRLKQIFSIPLMNSPMSHLTALALTNLWRIDIALLGIVSMAFPALGSLHLSCSEHLDVSCCWACFEESSSAVIHSPIPNHFPTVSKLATDFAKALKPLTNLTDLHLGIFLSDEEMLENHLEHYDSPRAYERTLRTSIGLDHAVTHAGIVLSQSESTSIGHAENVSYTEDEEDIE</sequence>
<organism evidence="1 2">
    <name type="scientific">Paxillus rubicundulus Ve08.2h10</name>
    <dbReference type="NCBI Taxonomy" id="930991"/>
    <lineage>
        <taxon>Eukaryota</taxon>
        <taxon>Fungi</taxon>
        <taxon>Dikarya</taxon>
        <taxon>Basidiomycota</taxon>
        <taxon>Agaricomycotina</taxon>
        <taxon>Agaricomycetes</taxon>
        <taxon>Agaricomycetidae</taxon>
        <taxon>Boletales</taxon>
        <taxon>Paxilineae</taxon>
        <taxon>Paxillaceae</taxon>
        <taxon>Paxillus</taxon>
    </lineage>
</organism>
<keyword evidence="2" id="KW-1185">Reference proteome</keyword>
<name>A0A0D0D9H0_9AGAM</name>
<evidence type="ECO:0000313" key="2">
    <source>
        <dbReference type="Proteomes" id="UP000054538"/>
    </source>
</evidence>
<dbReference type="Proteomes" id="UP000054538">
    <property type="component" value="Unassembled WGS sequence"/>
</dbReference>
<feature type="non-terminal residue" evidence="1">
    <location>
        <position position="1"/>
    </location>
</feature>
<reference evidence="1 2" key="1">
    <citation type="submission" date="2014-04" db="EMBL/GenBank/DDBJ databases">
        <authorList>
            <consortium name="DOE Joint Genome Institute"/>
            <person name="Kuo A."/>
            <person name="Kohler A."/>
            <person name="Jargeat P."/>
            <person name="Nagy L.G."/>
            <person name="Floudas D."/>
            <person name="Copeland A."/>
            <person name="Barry K.W."/>
            <person name="Cichocki N."/>
            <person name="Veneault-Fourrey C."/>
            <person name="LaButti K."/>
            <person name="Lindquist E.A."/>
            <person name="Lipzen A."/>
            <person name="Lundell T."/>
            <person name="Morin E."/>
            <person name="Murat C."/>
            <person name="Sun H."/>
            <person name="Tunlid A."/>
            <person name="Henrissat B."/>
            <person name="Grigoriev I.V."/>
            <person name="Hibbett D.S."/>
            <person name="Martin F."/>
            <person name="Nordberg H.P."/>
            <person name="Cantor M.N."/>
            <person name="Hua S.X."/>
        </authorList>
    </citation>
    <scope>NUCLEOTIDE SEQUENCE [LARGE SCALE GENOMIC DNA]</scope>
    <source>
        <strain evidence="1 2">Ve08.2h10</strain>
    </source>
</reference>
<dbReference type="AlphaFoldDB" id="A0A0D0D9H0"/>